<dbReference type="NCBIfam" id="NF001126">
    <property type="entry name" value="PRK00139.1-4"/>
    <property type="match status" value="1"/>
</dbReference>
<dbReference type="AlphaFoldDB" id="Q1JXB0"/>
<comment type="cofactor">
    <cofactor evidence="11">
        <name>Mg(2+)</name>
        <dbReference type="ChEBI" id="CHEBI:18420"/>
    </cofactor>
</comment>
<dbReference type="PANTHER" id="PTHR23135">
    <property type="entry name" value="MUR LIGASE FAMILY MEMBER"/>
    <property type="match status" value="1"/>
</dbReference>
<dbReference type="Proteomes" id="UP000005695">
    <property type="component" value="Unassembled WGS sequence"/>
</dbReference>
<proteinExistence type="inferred from homology"/>
<dbReference type="Gene3D" id="3.90.190.20">
    <property type="entry name" value="Mur ligase, C-terminal domain"/>
    <property type="match status" value="1"/>
</dbReference>
<comment type="subcellular location">
    <subcellularLocation>
        <location evidence="11 12">Cytoplasm</location>
    </subcellularLocation>
</comment>
<dbReference type="RefSeq" id="WP_006001978.1">
    <property type="nucleotide sequence ID" value="NZ_AAEW02000016.1"/>
</dbReference>
<keyword evidence="3 11" id="KW-0436">Ligase</keyword>
<dbReference type="Gene3D" id="3.40.1190.10">
    <property type="entry name" value="Mur-like, catalytic domain"/>
    <property type="match status" value="1"/>
</dbReference>
<dbReference type="GO" id="GO:0005524">
    <property type="term" value="F:ATP binding"/>
    <property type="evidence" value="ECO:0007669"/>
    <property type="project" value="UniProtKB-UniRule"/>
</dbReference>
<reference evidence="16" key="1">
    <citation type="submission" date="2006-05" db="EMBL/GenBank/DDBJ databases">
        <title>Annotation of the draft genome assembly of Desulfuromonas acetoxidans DSM 684.</title>
        <authorList>
            <consortium name="US DOE Joint Genome Institute (JGI-ORNL)"/>
            <person name="Larimer F."/>
            <person name="Land M."/>
            <person name="Hauser L."/>
        </authorList>
    </citation>
    <scope>NUCLEOTIDE SEQUENCE [LARGE SCALE GENOMIC DNA]</scope>
    <source>
        <strain evidence="16">DSM 684</strain>
    </source>
</reference>
<evidence type="ECO:0000256" key="12">
    <source>
        <dbReference type="RuleBase" id="RU004135"/>
    </source>
</evidence>
<name>Q1JXB0_DESA6</name>
<evidence type="ECO:0000256" key="3">
    <source>
        <dbReference type="ARBA" id="ARBA00022598"/>
    </source>
</evidence>
<feature type="domain" description="Mur ligase N-terminal catalytic" evidence="13">
    <location>
        <begin position="21"/>
        <end position="80"/>
    </location>
</feature>
<feature type="binding site" evidence="11">
    <location>
        <begin position="151"/>
        <end position="152"/>
    </location>
    <ligand>
        <name>UDP-N-acetyl-alpha-D-muramoyl-L-alanyl-D-glutamate</name>
        <dbReference type="ChEBI" id="CHEBI:83900"/>
    </ligand>
</feature>
<dbReference type="InterPro" id="IPR018109">
    <property type="entry name" value="Folylpolyglutamate_synth_CS"/>
</dbReference>
<dbReference type="Gene3D" id="3.40.1390.10">
    <property type="entry name" value="MurE/MurF, N-terminal domain"/>
    <property type="match status" value="1"/>
</dbReference>
<dbReference type="PANTHER" id="PTHR23135:SF4">
    <property type="entry name" value="UDP-N-ACETYLMURAMOYL-L-ALANYL-D-GLUTAMATE--2,6-DIAMINOPIMELATE LIGASE MURE HOMOLOG, CHLOROPLASTIC"/>
    <property type="match status" value="1"/>
</dbReference>
<keyword evidence="7 11" id="KW-0133">Cell shape</keyword>
<keyword evidence="11" id="KW-0460">Magnesium</keyword>
<feature type="binding site" evidence="11">
    <location>
        <position position="29"/>
    </location>
    <ligand>
        <name>UDP-N-acetyl-alpha-D-muramoyl-L-alanyl-D-glutamate</name>
        <dbReference type="ChEBI" id="CHEBI:83900"/>
    </ligand>
</feature>
<comment type="function">
    <text evidence="11">Catalyzes the addition of meso-diaminopimelic acid to the nucleotide precursor UDP-N-acetylmuramoyl-L-alanyl-D-glutamate (UMAG) in the biosynthesis of bacterial cell-wall peptidoglycan.</text>
</comment>
<evidence type="ECO:0000256" key="11">
    <source>
        <dbReference type="HAMAP-Rule" id="MF_00208"/>
    </source>
</evidence>
<feature type="binding site" evidence="11">
    <location>
        <position position="379"/>
    </location>
    <ligand>
        <name>meso-2,6-diaminopimelate</name>
        <dbReference type="ChEBI" id="CHEBI:57791"/>
    </ligand>
</feature>
<evidence type="ECO:0000256" key="5">
    <source>
        <dbReference type="ARBA" id="ARBA00022741"/>
    </source>
</evidence>
<dbReference type="GO" id="GO:0004326">
    <property type="term" value="F:tetrahydrofolylpolyglutamate synthase activity"/>
    <property type="evidence" value="ECO:0007669"/>
    <property type="project" value="InterPro"/>
</dbReference>
<evidence type="ECO:0000256" key="4">
    <source>
        <dbReference type="ARBA" id="ARBA00022618"/>
    </source>
</evidence>
<feature type="binding site" evidence="11">
    <location>
        <position position="178"/>
    </location>
    <ligand>
        <name>UDP-N-acetyl-alpha-D-muramoyl-L-alanyl-D-glutamate</name>
        <dbReference type="ChEBI" id="CHEBI:83900"/>
    </ligand>
</feature>
<reference evidence="16" key="2">
    <citation type="submission" date="2006-05" db="EMBL/GenBank/DDBJ databases">
        <title>Sequencing of the draft genome and assembly of Desulfuromonas acetoxidans DSM 684.</title>
        <authorList>
            <consortium name="US DOE Joint Genome Institute (JGI-PGF)"/>
            <person name="Copeland A."/>
            <person name="Lucas S."/>
            <person name="Lapidus A."/>
            <person name="Barry K."/>
            <person name="Detter J.C."/>
            <person name="Glavina del Rio T."/>
            <person name="Hammon N."/>
            <person name="Israni S."/>
            <person name="Dalin E."/>
            <person name="Tice H."/>
            <person name="Bruce D."/>
            <person name="Pitluck S."/>
            <person name="Richardson P."/>
        </authorList>
    </citation>
    <scope>NUCLEOTIDE SEQUENCE [LARGE SCALE GENOMIC DNA]</scope>
    <source>
        <strain evidence="16">DSM 684</strain>
    </source>
</reference>
<gene>
    <name evidence="11" type="primary">murE</name>
    <name evidence="16" type="ORF">Dace_0891</name>
</gene>
<dbReference type="InterPro" id="IPR036565">
    <property type="entry name" value="Mur-like_cat_sf"/>
</dbReference>
<feature type="domain" description="Mur ligase C-terminal" evidence="14">
    <location>
        <begin position="330"/>
        <end position="470"/>
    </location>
</feature>
<feature type="binding site" evidence="11">
    <location>
        <position position="468"/>
    </location>
    <ligand>
        <name>meso-2,6-diaminopimelate</name>
        <dbReference type="ChEBI" id="CHEBI:57791"/>
    </ligand>
</feature>
<dbReference type="SUPFAM" id="SSF53623">
    <property type="entry name" value="MurD-like peptide ligases, catalytic domain"/>
    <property type="match status" value="1"/>
</dbReference>
<dbReference type="HAMAP" id="MF_00208">
    <property type="entry name" value="MurE"/>
    <property type="match status" value="1"/>
</dbReference>
<feature type="short sequence motif" description="Meso-diaminopimelate recognition motif" evidence="11">
    <location>
        <begin position="403"/>
        <end position="406"/>
    </location>
</feature>
<feature type="binding site" evidence="11">
    <location>
        <position position="472"/>
    </location>
    <ligand>
        <name>meso-2,6-diaminopimelate</name>
        <dbReference type="ChEBI" id="CHEBI:57791"/>
    </ligand>
</feature>
<evidence type="ECO:0000259" key="14">
    <source>
        <dbReference type="Pfam" id="PF02875"/>
    </source>
</evidence>
<dbReference type="Pfam" id="PF02875">
    <property type="entry name" value="Mur_ligase_C"/>
    <property type="match status" value="1"/>
</dbReference>
<keyword evidence="9 11" id="KW-0131">Cell cycle</keyword>
<evidence type="ECO:0000256" key="9">
    <source>
        <dbReference type="ARBA" id="ARBA00023306"/>
    </source>
</evidence>
<keyword evidence="17" id="KW-1185">Reference proteome</keyword>
<feature type="domain" description="Mur ligase central" evidence="15">
    <location>
        <begin position="107"/>
        <end position="307"/>
    </location>
</feature>
<evidence type="ECO:0000256" key="6">
    <source>
        <dbReference type="ARBA" id="ARBA00022840"/>
    </source>
</evidence>
<evidence type="ECO:0000256" key="10">
    <source>
        <dbReference type="ARBA" id="ARBA00023316"/>
    </source>
</evidence>
<comment type="pathway">
    <text evidence="11 12">Cell wall biogenesis; peptidoglycan biosynthesis.</text>
</comment>
<comment type="similarity">
    <text evidence="1 11">Belongs to the MurCDEF family. MurE subfamily.</text>
</comment>
<dbReference type="NCBIfam" id="TIGR01085">
    <property type="entry name" value="murE"/>
    <property type="match status" value="1"/>
</dbReference>
<organism evidence="16 17">
    <name type="scientific">Desulfuromonas acetoxidans (strain DSM 684 / 11070)</name>
    <dbReference type="NCBI Taxonomy" id="281689"/>
    <lineage>
        <taxon>Bacteria</taxon>
        <taxon>Pseudomonadati</taxon>
        <taxon>Thermodesulfobacteriota</taxon>
        <taxon>Desulfuromonadia</taxon>
        <taxon>Desulfuromonadales</taxon>
        <taxon>Desulfuromonadaceae</taxon>
        <taxon>Desulfuromonas</taxon>
    </lineage>
</organism>
<dbReference type="GO" id="GO:0008765">
    <property type="term" value="F:UDP-N-acetylmuramoylalanyl-D-glutamate-2,6-diaminopimelate ligase activity"/>
    <property type="evidence" value="ECO:0007669"/>
    <property type="project" value="UniProtKB-UniRule"/>
</dbReference>
<feature type="binding site" evidence="11">
    <location>
        <begin position="109"/>
        <end position="115"/>
    </location>
    <ligand>
        <name>ATP</name>
        <dbReference type="ChEBI" id="CHEBI:30616"/>
    </ligand>
</feature>
<dbReference type="GO" id="GO:0008360">
    <property type="term" value="P:regulation of cell shape"/>
    <property type="evidence" value="ECO:0007669"/>
    <property type="project" value="UniProtKB-KW"/>
</dbReference>
<evidence type="ECO:0000256" key="2">
    <source>
        <dbReference type="ARBA" id="ARBA00022490"/>
    </source>
</evidence>
<dbReference type="OrthoDB" id="9800958at2"/>
<dbReference type="GO" id="GO:0051301">
    <property type="term" value="P:cell division"/>
    <property type="evidence" value="ECO:0007669"/>
    <property type="project" value="UniProtKB-KW"/>
</dbReference>
<comment type="caution">
    <text evidence="16">The sequence shown here is derived from an EMBL/GenBank/DDBJ whole genome shotgun (WGS) entry which is preliminary data.</text>
</comment>
<dbReference type="Pfam" id="PF01225">
    <property type="entry name" value="Mur_ligase"/>
    <property type="match status" value="1"/>
</dbReference>
<keyword evidence="6 11" id="KW-0067">ATP-binding</keyword>
<comment type="catalytic activity">
    <reaction evidence="11">
        <text>UDP-N-acetyl-alpha-D-muramoyl-L-alanyl-D-glutamate + meso-2,6-diaminopimelate + ATP = UDP-N-acetyl-alpha-D-muramoyl-L-alanyl-gamma-D-glutamyl-meso-2,6-diaminopimelate + ADP + phosphate + H(+)</text>
        <dbReference type="Rhea" id="RHEA:23676"/>
        <dbReference type="ChEBI" id="CHEBI:15378"/>
        <dbReference type="ChEBI" id="CHEBI:30616"/>
        <dbReference type="ChEBI" id="CHEBI:43474"/>
        <dbReference type="ChEBI" id="CHEBI:57791"/>
        <dbReference type="ChEBI" id="CHEBI:83900"/>
        <dbReference type="ChEBI" id="CHEBI:83905"/>
        <dbReference type="ChEBI" id="CHEBI:456216"/>
        <dbReference type="EC" id="6.3.2.13"/>
    </reaction>
</comment>
<dbReference type="NCBIfam" id="NF001124">
    <property type="entry name" value="PRK00139.1-2"/>
    <property type="match status" value="1"/>
</dbReference>
<evidence type="ECO:0000256" key="7">
    <source>
        <dbReference type="ARBA" id="ARBA00022960"/>
    </source>
</evidence>
<accession>Q1JXB0</accession>
<dbReference type="InterPro" id="IPR013221">
    <property type="entry name" value="Mur_ligase_cen"/>
</dbReference>
<dbReference type="EC" id="6.3.2.13" evidence="11"/>
<dbReference type="EMBL" id="AAEW02000016">
    <property type="protein sequence ID" value="EAT14882.1"/>
    <property type="molecule type" value="Genomic_DNA"/>
</dbReference>
<evidence type="ECO:0000256" key="8">
    <source>
        <dbReference type="ARBA" id="ARBA00022984"/>
    </source>
</evidence>
<dbReference type="GO" id="GO:0000287">
    <property type="term" value="F:magnesium ion binding"/>
    <property type="evidence" value="ECO:0007669"/>
    <property type="project" value="UniProtKB-UniRule"/>
</dbReference>
<dbReference type="InterPro" id="IPR035911">
    <property type="entry name" value="MurE/MurF_N"/>
</dbReference>
<evidence type="ECO:0000313" key="16">
    <source>
        <dbReference type="EMBL" id="EAT14882.1"/>
    </source>
</evidence>
<feature type="binding site" evidence="11">
    <location>
        <position position="184"/>
    </location>
    <ligand>
        <name>UDP-N-acetyl-alpha-D-muramoyl-L-alanyl-D-glutamate</name>
        <dbReference type="ChEBI" id="CHEBI:83900"/>
    </ligand>
</feature>
<dbReference type="GO" id="GO:0009252">
    <property type="term" value="P:peptidoglycan biosynthetic process"/>
    <property type="evidence" value="ECO:0007669"/>
    <property type="project" value="UniProtKB-UniRule"/>
</dbReference>
<keyword evidence="10 11" id="KW-0961">Cell wall biogenesis/degradation</keyword>
<feature type="modified residue" description="N6-carboxylysine" evidence="11">
    <location>
        <position position="218"/>
    </location>
</feature>
<dbReference type="UniPathway" id="UPA00219"/>
<protein>
    <recommendedName>
        <fullName evidence="11">UDP-N-acetylmuramoyl-L-alanyl-D-glutamate--2,6-diaminopimelate ligase</fullName>
        <ecNumber evidence="11">6.3.2.13</ecNumber>
    </recommendedName>
    <alternativeName>
        <fullName evidence="11">Meso-A2pm-adding enzyme</fullName>
    </alternativeName>
    <alternativeName>
        <fullName evidence="11">Meso-diaminopimelate-adding enzyme</fullName>
    </alternativeName>
    <alternativeName>
        <fullName evidence="11">UDP-MurNAc-L-Ala-D-Glu:meso-diaminopimelate ligase</fullName>
    </alternativeName>
    <alternativeName>
        <fullName evidence="11">UDP-MurNAc-tripeptide synthetase</fullName>
    </alternativeName>
    <alternativeName>
        <fullName evidence="11">UDP-N-acetylmuramyl-tripeptide synthetase</fullName>
    </alternativeName>
</protein>
<comment type="PTM">
    <text evidence="11">Carboxylation is probably crucial for Mg(2+) binding and, consequently, for the gamma-phosphate positioning of ATP.</text>
</comment>
<dbReference type="GO" id="GO:0005737">
    <property type="term" value="C:cytoplasm"/>
    <property type="evidence" value="ECO:0007669"/>
    <property type="project" value="UniProtKB-SubCell"/>
</dbReference>
<evidence type="ECO:0000259" key="13">
    <source>
        <dbReference type="Pfam" id="PF01225"/>
    </source>
</evidence>
<comment type="caution">
    <text evidence="11">Lacks conserved residue(s) required for the propagation of feature annotation.</text>
</comment>
<keyword evidence="4 11" id="KW-0132">Cell division</keyword>
<keyword evidence="8 11" id="KW-0573">Peptidoglycan synthesis</keyword>
<dbReference type="GO" id="GO:0071555">
    <property type="term" value="P:cell wall organization"/>
    <property type="evidence" value="ECO:0007669"/>
    <property type="project" value="UniProtKB-KW"/>
</dbReference>
<feature type="binding site" evidence="11">
    <location>
        <begin position="403"/>
        <end position="406"/>
    </location>
    <ligand>
        <name>meso-2,6-diaminopimelate</name>
        <dbReference type="ChEBI" id="CHEBI:57791"/>
    </ligand>
</feature>
<keyword evidence="5 11" id="KW-0547">Nucleotide-binding</keyword>
<dbReference type="SUPFAM" id="SSF63418">
    <property type="entry name" value="MurE/MurF N-terminal domain"/>
    <property type="match status" value="1"/>
</dbReference>
<dbReference type="InterPro" id="IPR005761">
    <property type="entry name" value="UDP-N-AcMur-Glu-dNH2Pim_ligase"/>
</dbReference>
<evidence type="ECO:0000256" key="1">
    <source>
        <dbReference type="ARBA" id="ARBA00005898"/>
    </source>
</evidence>
<dbReference type="InterPro" id="IPR036615">
    <property type="entry name" value="Mur_ligase_C_dom_sf"/>
</dbReference>
<dbReference type="Pfam" id="PF08245">
    <property type="entry name" value="Mur_ligase_M"/>
    <property type="match status" value="1"/>
</dbReference>
<keyword evidence="2 11" id="KW-0963">Cytoplasm</keyword>
<dbReference type="SUPFAM" id="SSF53244">
    <property type="entry name" value="MurD-like peptide ligases, peptide-binding domain"/>
    <property type="match status" value="1"/>
</dbReference>
<feature type="binding site" evidence="11">
    <location>
        <position position="186"/>
    </location>
    <ligand>
        <name>UDP-N-acetyl-alpha-D-muramoyl-L-alanyl-D-glutamate</name>
        <dbReference type="ChEBI" id="CHEBI:83900"/>
    </ligand>
</feature>
<evidence type="ECO:0000313" key="17">
    <source>
        <dbReference type="Proteomes" id="UP000005695"/>
    </source>
</evidence>
<dbReference type="InterPro" id="IPR000713">
    <property type="entry name" value="Mur_ligase_N"/>
</dbReference>
<evidence type="ECO:0000259" key="15">
    <source>
        <dbReference type="Pfam" id="PF08245"/>
    </source>
</evidence>
<sequence length="508" mass="55061">MKLSQIVADVTSQGELAADVEISHLAYDSRCVRPGTLFFALRGVLVDGHDYAKSAVERGAVAVVVEQPVDLPDEIVQVVVDDSRYAMARCAACFYDYPAQGMLIVGVTGTNGKTTMTYLLESVLKQAGYTPAVVGTISNRMGDDAVEAEHTTPESLDLQRILAEFKSQGADALVIEVSSHALMQSRVVGLTFDVAVFTNLTPEHLDYHKNMESYFAAKTRLFKEPQIYGDFTAVVNTDDPYGAKLVRELNEPLSVGMHRGADVRVCDVEQTMQGTVATLETPQGEITVRSPLVGPFNLENLLCAVGAGLVLDLPITTIEQGLAAANRVPGRLEPVDNTLGALIVVDYAHTGDALAKALEAMAALKPQRIITVFGCGGDRDTLKRPAMGEVAGRYSDLSIVTSDNPRTENPAKIIDDIKVGIERICPNLAVDGDPDSVGKCYVVIEDRHEAIVYAVNQLRAGDLLLIAGKGHEDYQVIGTQKIHFDDREQVRLALEQRARREDGHESDQ</sequence>
<dbReference type="PROSITE" id="PS01011">
    <property type="entry name" value="FOLYLPOLYGLU_SYNT_1"/>
    <property type="match status" value="1"/>
</dbReference>
<dbReference type="InterPro" id="IPR004101">
    <property type="entry name" value="Mur_ligase_C"/>
</dbReference>